<dbReference type="Gene3D" id="4.10.60.10">
    <property type="entry name" value="Zinc finger, CCHC-type"/>
    <property type="match status" value="2"/>
</dbReference>
<keyword evidence="4 9" id="KW-0863">Zinc-finger</keyword>
<name>A0AAV4A9D7_9GAST</name>
<dbReference type="SMART" id="SM00343">
    <property type="entry name" value="ZnF_C2HC"/>
    <property type="match status" value="4"/>
</dbReference>
<feature type="compositionally biased region" description="Low complexity" evidence="10">
    <location>
        <begin position="435"/>
        <end position="445"/>
    </location>
</feature>
<dbReference type="PROSITE" id="PS50158">
    <property type="entry name" value="ZF_CCHC"/>
    <property type="match status" value="3"/>
</dbReference>
<evidence type="ECO:0000256" key="3">
    <source>
        <dbReference type="ARBA" id="ARBA00022737"/>
    </source>
</evidence>
<feature type="region of interest" description="Disordered" evidence="10">
    <location>
        <begin position="262"/>
        <end position="288"/>
    </location>
</feature>
<evidence type="ECO:0000256" key="9">
    <source>
        <dbReference type="PROSITE-ProRule" id="PRU00047"/>
    </source>
</evidence>
<evidence type="ECO:0000256" key="6">
    <source>
        <dbReference type="ARBA" id="ARBA00023242"/>
    </source>
</evidence>
<dbReference type="EMBL" id="BLXT01003738">
    <property type="protein sequence ID" value="GFO04279.1"/>
    <property type="molecule type" value="Genomic_DNA"/>
</dbReference>
<feature type="compositionally biased region" description="Polar residues" evidence="10">
    <location>
        <begin position="349"/>
        <end position="377"/>
    </location>
</feature>
<organism evidence="12 13">
    <name type="scientific">Plakobranchus ocellatus</name>
    <dbReference type="NCBI Taxonomy" id="259542"/>
    <lineage>
        <taxon>Eukaryota</taxon>
        <taxon>Metazoa</taxon>
        <taxon>Spiralia</taxon>
        <taxon>Lophotrochozoa</taxon>
        <taxon>Mollusca</taxon>
        <taxon>Gastropoda</taxon>
        <taxon>Heterobranchia</taxon>
        <taxon>Euthyneura</taxon>
        <taxon>Panpulmonata</taxon>
        <taxon>Sacoglossa</taxon>
        <taxon>Placobranchoidea</taxon>
        <taxon>Plakobranchidae</taxon>
        <taxon>Plakobranchus</taxon>
    </lineage>
</organism>
<dbReference type="Proteomes" id="UP000735302">
    <property type="component" value="Unassembled WGS sequence"/>
</dbReference>
<dbReference type="InterPro" id="IPR001878">
    <property type="entry name" value="Znf_CCHC"/>
</dbReference>
<dbReference type="PANTHER" id="PTHR46543:SF1">
    <property type="entry name" value="ZINC FINGER CCHC DOMAIN-CONTAINING PROTEIN 7"/>
    <property type="match status" value="1"/>
</dbReference>
<evidence type="ECO:0000256" key="10">
    <source>
        <dbReference type="SAM" id="MobiDB-lite"/>
    </source>
</evidence>
<feature type="compositionally biased region" description="Basic and acidic residues" evidence="10">
    <location>
        <begin position="262"/>
        <end position="282"/>
    </location>
</feature>
<evidence type="ECO:0000256" key="8">
    <source>
        <dbReference type="ARBA" id="ARBA00043023"/>
    </source>
</evidence>
<evidence type="ECO:0000256" key="4">
    <source>
        <dbReference type="ARBA" id="ARBA00022771"/>
    </source>
</evidence>
<feature type="region of interest" description="Disordered" evidence="10">
    <location>
        <begin position="300"/>
        <end position="445"/>
    </location>
</feature>
<feature type="compositionally biased region" description="Low complexity" evidence="10">
    <location>
        <begin position="212"/>
        <end position="222"/>
    </location>
</feature>
<dbReference type="InterPro" id="IPR051644">
    <property type="entry name" value="TRAMP_AT-DNA-binding"/>
</dbReference>
<dbReference type="GO" id="GO:0071036">
    <property type="term" value="P:nuclear polyadenylation-dependent snoRNA catabolic process"/>
    <property type="evidence" value="ECO:0007669"/>
    <property type="project" value="TreeGrafter"/>
</dbReference>
<feature type="domain" description="CCHC-type" evidence="11">
    <location>
        <begin position="653"/>
        <end position="667"/>
    </location>
</feature>
<dbReference type="AlphaFoldDB" id="A0AAV4A9D7"/>
<feature type="compositionally biased region" description="Polar residues" evidence="10">
    <location>
        <begin position="201"/>
        <end position="211"/>
    </location>
</feature>
<comment type="caution">
    <text evidence="12">The sequence shown here is derived from an EMBL/GenBank/DDBJ whole genome shotgun (WGS) entry which is preliminary data.</text>
</comment>
<keyword evidence="2" id="KW-0479">Metal-binding</keyword>
<dbReference type="GO" id="GO:0071037">
    <property type="term" value="P:nuclear polyadenylation-dependent snRNA catabolic process"/>
    <property type="evidence" value="ECO:0007669"/>
    <property type="project" value="TreeGrafter"/>
</dbReference>
<dbReference type="SUPFAM" id="SSF57756">
    <property type="entry name" value="Retrovirus zinc finger-like domains"/>
    <property type="match status" value="3"/>
</dbReference>
<reference evidence="12 13" key="1">
    <citation type="journal article" date="2021" name="Elife">
        <title>Chloroplast acquisition without the gene transfer in kleptoplastic sea slugs, Plakobranchus ocellatus.</title>
        <authorList>
            <person name="Maeda T."/>
            <person name="Takahashi S."/>
            <person name="Yoshida T."/>
            <person name="Shimamura S."/>
            <person name="Takaki Y."/>
            <person name="Nagai Y."/>
            <person name="Toyoda A."/>
            <person name="Suzuki Y."/>
            <person name="Arimoto A."/>
            <person name="Ishii H."/>
            <person name="Satoh N."/>
            <person name="Nishiyama T."/>
            <person name="Hasebe M."/>
            <person name="Maruyama T."/>
            <person name="Minagawa J."/>
            <person name="Obokata J."/>
            <person name="Shigenobu S."/>
        </authorList>
    </citation>
    <scope>NUCLEOTIDE SEQUENCE [LARGE SCALE GENOMIC DNA]</scope>
</reference>
<dbReference type="InterPro" id="IPR036875">
    <property type="entry name" value="Znf_CCHC_sf"/>
</dbReference>
<keyword evidence="6" id="KW-0539">Nucleus</keyword>
<proteinExistence type="predicted"/>
<evidence type="ECO:0000256" key="2">
    <source>
        <dbReference type="ARBA" id="ARBA00022723"/>
    </source>
</evidence>
<feature type="region of interest" description="Disordered" evidence="10">
    <location>
        <begin position="196"/>
        <end position="225"/>
    </location>
</feature>
<sequence length="706" mass="79489">MEVIEDSSENEFDQEELEVALYSQTHFVSDTGSITDSNFHLPIQPFQIGVHEIEPRIVNEATNHSSDLGSYSGNLDNYNVKYQKIYGTNSFEKTRAWGCIIKVKTETLDANIKEDCKLSSEQEQIDDKIMFDKKGRSLVQALKTENERCRQELNEVKPEPDLESHCESAYNLAEQQRISQIISLKTEDLNASEVEGEKINIDQSGRFDNQNSSKSSSSVSKFSKGDKSNELKLLPFQITKKSNKSKLPQYIEETDVSKRDVDIDKNLKPNPEKKGSKKEKTTLPKLQDFLELPKSDSVKTSMKFTKQKSLSKNEAAVKHRKPQVQVKRPPPAAVPVRYRPDSDTDTEYSDSCTSENTTPTKKSKLSNSGTTSDTCPANSPAAIEGTSEVIDSDDDSENKEIRSIKHEEGSVNVTTITLSSEGESEGFSVEKENVSDQSDSSSSSAVLLSDDEAAFVPGLDFNLAGAVSDLLSDESSSFRPSARVGVRHGPTPIRLTVNNHFPFVPPDAASGNTCAVCKVAQQSEDNWKIDEKDRYNIKSLTSRYFAPRPIQCRNCRKDGHLSRDCPEPLRQRCIFCCEEGHFFKTCPKAICFNCNAPGHKTSDCREPKMDWNRQCDRCWMTGHRAELSPVSLVLRSNRKDQIYKGKKNPRVYCYNCGKKGHLGYECRLQRMNRFVAPSYPFIAFYDTRADIMDMSLPSNMSLREIR</sequence>
<dbReference type="GO" id="GO:0071038">
    <property type="term" value="P:TRAMP-dependent tRNA surveillance pathway"/>
    <property type="evidence" value="ECO:0007669"/>
    <property type="project" value="TreeGrafter"/>
</dbReference>
<dbReference type="GO" id="GO:0008270">
    <property type="term" value="F:zinc ion binding"/>
    <property type="evidence" value="ECO:0007669"/>
    <property type="project" value="UniProtKB-KW"/>
</dbReference>
<dbReference type="PANTHER" id="PTHR46543">
    <property type="entry name" value="ZINC FINGER CCHC DOMAIN-CONTAINING PROTEIN 7"/>
    <property type="match status" value="1"/>
</dbReference>
<feature type="compositionally biased region" description="Polar residues" evidence="10">
    <location>
        <begin position="300"/>
        <end position="312"/>
    </location>
</feature>
<dbReference type="GO" id="GO:0071035">
    <property type="term" value="P:nuclear polyadenylation-dependent rRNA catabolic process"/>
    <property type="evidence" value="ECO:0007669"/>
    <property type="project" value="TreeGrafter"/>
</dbReference>
<keyword evidence="5" id="KW-0862">Zinc</keyword>
<protein>
    <recommendedName>
        <fullName evidence="7">Zinc finger CCHC domain-containing protein 7</fullName>
    </recommendedName>
    <alternativeName>
        <fullName evidence="8">TRAMP-like complex RNA-binding factor ZCCHC7</fullName>
    </alternativeName>
</protein>
<dbReference type="GO" id="GO:0071039">
    <property type="term" value="P:nuclear polyadenylation-dependent CUT catabolic process"/>
    <property type="evidence" value="ECO:0007669"/>
    <property type="project" value="TreeGrafter"/>
</dbReference>
<dbReference type="GO" id="GO:0031499">
    <property type="term" value="C:TRAMP complex"/>
    <property type="evidence" value="ECO:0007669"/>
    <property type="project" value="TreeGrafter"/>
</dbReference>
<accession>A0AAV4A9D7</accession>
<comment type="subcellular location">
    <subcellularLocation>
        <location evidence="1">Nucleus</location>
    </subcellularLocation>
</comment>
<dbReference type="Pfam" id="PF00098">
    <property type="entry name" value="zf-CCHC"/>
    <property type="match status" value="3"/>
</dbReference>
<keyword evidence="13" id="KW-1185">Reference proteome</keyword>
<evidence type="ECO:0000313" key="12">
    <source>
        <dbReference type="EMBL" id="GFO04279.1"/>
    </source>
</evidence>
<evidence type="ECO:0000259" key="11">
    <source>
        <dbReference type="PROSITE" id="PS50158"/>
    </source>
</evidence>
<evidence type="ECO:0000256" key="1">
    <source>
        <dbReference type="ARBA" id="ARBA00004123"/>
    </source>
</evidence>
<feature type="domain" description="CCHC-type" evidence="11">
    <location>
        <begin position="552"/>
        <end position="567"/>
    </location>
</feature>
<feature type="domain" description="CCHC-type" evidence="11">
    <location>
        <begin position="591"/>
        <end position="606"/>
    </location>
</feature>
<keyword evidence="3" id="KW-0677">Repeat</keyword>
<evidence type="ECO:0000256" key="5">
    <source>
        <dbReference type="ARBA" id="ARBA00022833"/>
    </source>
</evidence>
<dbReference type="GO" id="GO:0003723">
    <property type="term" value="F:RNA binding"/>
    <property type="evidence" value="ECO:0007669"/>
    <property type="project" value="TreeGrafter"/>
</dbReference>
<evidence type="ECO:0000313" key="13">
    <source>
        <dbReference type="Proteomes" id="UP000735302"/>
    </source>
</evidence>
<dbReference type="GO" id="GO:0071031">
    <property type="term" value="P:nuclear mRNA surveillance of mRNA 3'-end processing"/>
    <property type="evidence" value="ECO:0007669"/>
    <property type="project" value="TreeGrafter"/>
</dbReference>
<gene>
    <name evidence="12" type="ORF">PoB_003078400</name>
</gene>
<evidence type="ECO:0000256" key="7">
    <source>
        <dbReference type="ARBA" id="ARBA00041190"/>
    </source>
</evidence>
<feature type="compositionally biased region" description="Basic and acidic residues" evidence="10">
    <location>
        <begin position="398"/>
        <end position="409"/>
    </location>
</feature>